<dbReference type="EMBL" id="FWDM01000036">
    <property type="protein sequence ID" value="SLM15282.1"/>
    <property type="molecule type" value="Genomic_DNA"/>
</dbReference>
<dbReference type="AlphaFoldDB" id="A0A3P3XL89"/>
<protein>
    <submittedName>
        <fullName evidence="1">Uncharacterized protein</fullName>
    </submittedName>
</protein>
<organism evidence="1">
    <name type="scientific">uncultured spirochete</name>
    <dbReference type="NCBI Taxonomy" id="156406"/>
    <lineage>
        <taxon>Bacteria</taxon>
        <taxon>Pseudomonadati</taxon>
        <taxon>Spirochaetota</taxon>
        <taxon>Spirochaetia</taxon>
        <taxon>Spirochaetales</taxon>
        <taxon>environmental samples</taxon>
    </lineage>
</organism>
<name>A0A3P3XL89_9SPIR</name>
<reference evidence="1" key="1">
    <citation type="submission" date="2017-02" db="EMBL/GenBank/DDBJ databases">
        <authorList>
            <person name="Regsiter A."/>
            <person name="William W."/>
        </authorList>
    </citation>
    <scope>NUCLEOTIDE SEQUENCE</scope>
    <source>
        <strain evidence="1">Bib</strain>
    </source>
</reference>
<proteinExistence type="predicted"/>
<sequence>MSRRTTVYLNKNLEALLKKYAERLNTDEGEYGQSATLTEILGRYDELVRAERRRLRDLFEENEINLLLNNALSTIYSYQTIIGAVLADTEDEDPSQFEFFGVDRAALIEKLRNLTPGQQFALVDWLEEMRSAS</sequence>
<gene>
    <name evidence="1" type="ORF">SPIROBIBN47_410016</name>
</gene>
<evidence type="ECO:0000313" key="1">
    <source>
        <dbReference type="EMBL" id="SLM15282.1"/>
    </source>
</evidence>
<accession>A0A3P3XL89</accession>